<evidence type="ECO:0000313" key="3">
    <source>
        <dbReference type="EMBL" id="KAH9831618.1"/>
    </source>
</evidence>
<dbReference type="EMBL" id="JADCUA010000025">
    <property type="protein sequence ID" value="KAH9831618.1"/>
    <property type="molecule type" value="Genomic_DNA"/>
</dbReference>
<evidence type="ECO:0000313" key="4">
    <source>
        <dbReference type="Proteomes" id="UP000814176"/>
    </source>
</evidence>
<feature type="chain" id="PRO_5046538209" description="Secreted protein" evidence="2">
    <location>
        <begin position="16"/>
        <end position="80"/>
    </location>
</feature>
<keyword evidence="4" id="KW-1185">Reference proteome</keyword>
<proteinExistence type="predicted"/>
<evidence type="ECO:0000256" key="2">
    <source>
        <dbReference type="SAM" id="SignalP"/>
    </source>
</evidence>
<evidence type="ECO:0000256" key="1">
    <source>
        <dbReference type="SAM" id="MobiDB-lite"/>
    </source>
</evidence>
<keyword evidence="2" id="KW-0732">Signal</keyword>
<dbReference type="RefSeq" id="XP_047774732.1">
    <property type="nucleotide sequence ID" value="XM_047924884.1"/>
</dbReference>
<sequence length="80" mass="9296">MLWLLFSLVVVAVLGHRTHGSAALFRLRQARAQRRSTIVHRREQRLNENVWPSHGARSFRGAENTQIKSRENPRSSSSYR</sequence>
<name>A0ABQ8K3Y6_9APHY</name>
<evidence type="ECO:0008006" key="5">
    <source>
        <dbReference type="Google" id="ProtNLM"/>
    </source>
</evidence>
<dbReference type="Proteomes" id="UP000814176">
    <property type="component" value="Unassembled WGS sequence"/>
</dbReference>
<feature type="region of interest" description="Disordered" evidence="1">
    <location>
        <begin position="50"/>
        <end position="80"/>
    </location>
</feature>
<comment type="caution">
    <text evidence="3">The sequence shown here is derived from an EMBL/GenBank/DDBJ whole genome shotgun (WGS) entry which is preliminary data.</text>
</comment>
<accession>A0ABQ8K3Y6</accession>
<feature type="signal peptide" evidence="2">
    <location>
        <begin position="1"/>
        <end position="15"/>
    </location>
</feature>
<organism evidence="3 4">
    <name type="scientific">Rhodofomes roseus</name>
    <dbReference type="NCBI Taxonomy" id="34475"/>
    <lineage>
        <taxon>Eukaryota</taxon>
        <taxon>Fungi</taxon>
        <taxon>Dikarya</taxon>
        <taxon>Basidiomycota</taxon>
        <taxon>Agaricomycotina</taxon>
        <taxon>Agaricomycetes</taxon>
        <taxon>Polyporales</taxon>
        <taxon>Rhodofomes</taxon>
    </lineage>
</organism>
<gene>
    <name evidence="3" type="ORF">C8Q71DRAFT_781673</name>
</gene>
<dbReference type="GeneID" id="72005616"/>
<protein>
    <recommendedName>
        <fullName evidence="5">Secreted protein</fullName>
    </recommendedName>
</protein>
<reference evidence="3 4" key="1">
    <citation type="journal article" date="2021" name="Environ. Microbiol.">
        <title>Gene family expansions and transcriptome signatures uncover fungal adaptations to wood decay.</title>
        <authorList>
            <person name="Hage H."/>
            <person name="Miyauchi S."/>
            <person name="Viragh M."/>
            <person name="Drula E."/>
            <person name="Min B."/>
            <person name="Chaduli D."/>
            <person name="Navarro D."/>
            <person name="Favel A."/>
            <person name="Norest M."/>
            <person name="Lesage-Meessen L."/>
            <person name="Balint B."/>
            <person name="Merenyi Z."/>
            <person name="de Eugenio L."/>
            <person name="Morin E."/>
            <person name="Martinez A.T."/>
            <person name="Baldrian P."/>
            <person name="Stursova M."/>
            <person name="Martinez M.J."/>
            <person name="Novotny C."/>
            <person name="Magnuson J.K."/>
            <person name="Spatafora J.W."/>
            <person name="Maurice S."/>
            <person name="Pangilinan J."/>
            <person name="Andreopoulos W."/>
            <person name="LaButti K."/>
            <person name="Hundley H."/>
            <person name="Na H."/>
            <person name="Kuo A."/>
            <person name="Barry K."/>
            <person name="Lipzen A."/>
            <person name="Henrissat B."/>
            <person name="Riley R."/>
            <person name="Ahrendt S."/>
            <person name="Nagy L.G."/>
            <person name="Grigoriev I.V."/>
            <person name="Martin F."/>
            <person name="Rosso M.N."/>
        </authorList>
    </citation>
    <scope>NUCLEOTIDE SEQUENCE [LARGE SCALE GENOMIC DNA]</scope>
    <source>
        <strain evidence="3 4">CIRM-BRFM 1785</strain>
    </source>
</reference>